<gene>
    <name evidence="12" type="ORF">BN1079_02285</name>
</gene>
<evidence type="ECO:0000259" key="9">
    <source>
        <dbReference type="Pfam" id="PF25954"/>
    </source>
</evidence>
<proteinExistence type="inferred from homology"/>
<protein>
    <submittedName>
        <fullName evidence="12">CzcB family cobalt/zinc/cadmium efflux transporter membrane fusion protein</fullName>
    </submittedName>
</protein>
<feature type="coiled-coil region" evidence="6">
    <location>
        <begin position="165"/>
        <end position="230"/>
    </location>
</feature>
<dbReference type="Pfam" id="PF25973">
    <property type="entry name" value="BSH_CzcB"/>
    <property type="match status" value="1"/>
</dbReference>
<keyword evidence="3" id="KW-0862">Zinc</keyword>
<feature type="compositionally biased region" description="Basic and acidic residues" evidence="7">
    <location>
        <begin position="35"/>
        <end position="93"/>
    </location>
</feature>
<dbReference type="PANTHER" id="PTHR30097:SF4">
    <property type="entry name" value="SLR6042 PROTEIN"/>
    <property type="match status" value="1"/>
</dbReference>
<feature type="domain" description="CusB-like beta-barrel" evidence="9">
    <location>
        <begin position="281"/>
        <end position="356"/>
    </location>
</feature>
<dbReference type="Gene3D" id="2.40.50.100">
    <property type="match status" value="1"/>
</dbReference>
<dbReference type="RefSeq" id="WP_037024381.1">
    <property type="nucleotide sequence ID" value="NZ_CCSF01000001.1"/>
</dbReference>
<dbReference type="InterPro" id="IPR051909">
    <property type="entry name" value="MFP_Cation_Efflux"/>
</dbReference>
<dbReference type="EMBL" id="CCSF01000001">
    <property type="protein sequence ID" value="CDZ94954.1"/>
    <property type="molecule type" value="Genomic_DNA"/>
</dbReference>
<keyword evidence="13" id="KW-1185">Reference proteome</keyword>
<dbReference type="STRING" id="1499686.BN1079_02285"/>
<evidence type="ECO:0000256" key="7">
    <source>
        <dbReference type="SAM" id="MobiDB-lite"/>
    </source>
</evidence>
<feature type="domain" description="CzcB-like alpha-helical hairpin" evidence="8">
    <location>
        <begin position="174"/>
        <end position="233"/>
    </location>
</feature>
<dbReference type="Pfam" id="PF25954">
    <property type="entry name" value="Beta-barrel_RND_2"/>
    <property type="match status" value="1"/>
</dbReference>
<dbReference type="Pfam" id="PF25893">
    <property type="entry name" value="HH_CzcB"/>
    <property type="match status" value="1"/>
</dbReference>
<evidence type="ECO:0000256" key="5">
    <source>
        <dbReference type="ARBA" id="ARBA00058766"/>
    </source>
</evidence>
<evidence type="ECO:0000259" key="11">
    <source>
        <dbReference type="Pfam" id="PF25975"/>
    </source>
</evidence>
<feature type="domain" description="CzcB-like C-terminal circularly permuted SH3-like" evidence="11">
    <location>
        <begin position="363"/>
        <end position="423"/>
    </location>
</feature>
<dbReference type="SUPFAM" id="SSF111369">
    <property type="entry name" value="HlyD-like secretion proteins"/>
    <property type="match status" value="1"/>
</dbReference>
<evidence type="ECO:0000313" key="13">
    <source>
        <dbReference type="Proteomes" id="UP000053902"/>
    </source>
</evidence>
<dbReference type="GO" id="GO:0046914">
    <property type="term" value="F:transition metal ion binding"/>
    <property type="evidence" value="ECO:0007669"/>
    <property type="project" value="TreeGrafter"/>
</dbReference>
<evidence type="ECO:0000256" key="1">
    <source>
        <dbReference type="ARBA" id="ARBA00009477"/>
    </source>
</evidence>
<comment type="function">
    <text evidence="5">CzcA and CzcB together would act in zinc efflux nearly as effectively as the complete czc efflux system (CzcABC). The CzcB protein is thought to funnel zinc cations to the CzcA transport protein.</text>
</comment>
<dbReference type="GO" id="GO:0030288">
    <property type="term" value="C:outer membrane-bounded periplasmic space"/>
    <property type="evidence" value="ECO:0007669"/>
    <property type="project" value="TreeGrafter"/>
</dbReference>
<dbReference type="OrthoDB" id="9768185at2"/>
<keyword evidence="4" id="KW-0105">Cadmium resistance</keyword>
<evidence type="ECO:0000256" key="2">
    <source>
        <dbReference type="ARBA" id="ARBA00022448"/>
    </source>
</evidence>
<evidence type="ECO:0000256" key="6">
    <source>
        <dbReference type="SAM" id="Coils"/>
    </source>
</evidence>
<dbReference type="InterPro" id="IPR058648">
    <property type="entry name" value="HH_CzcB-like"/>
</dbReference>
<dbReference type="PANTHER" id="PTHR30097">
    <property type="entry name" value="CATION EFFLUX SYSTEM PROTEIN CUSB"/>
    <property type="match status" value="1"/>
</dbReference>
<dbReference type="NCBIfam" id="TIGR01730">
    <property type="entry name" value="RND_mfp"/>
    <property type="match status" value="1"/>
</dbReference>
<dbReference type="FunFam" id="2.40.30.170:FF:000010">
    <property type="entry name" value="Efflux RND transporter periplasmic adaptor subunit"/>
    <property type="match status" value="1"/>
</dbReference>
<keyword evidence="6" id="KW-0175">Coiled coil</keyword>
<dbReference type="GO" id="GO:0046686">
    <property type="term" value="P:response to cadmium ion"/>
    <property type="evidence" value="ECO:0007669"/>
    <property type="project" value="UniProtKB-KW"/>
</dbReference>
<evidence type="ECO:0000256" key="3">
    <source>
        <dbReference type="ARBA" id="ARBA00022833"/>
    </source>
</evidence>
<dbReference type="GO" id="GO:0015679">
    <property type="term" value="P:plasma membrane copper ion transport"/>
    <property type="evidence" value="ECO:0007669"/>
    <property type="project" value="TreeGrafter"/>
</dbReference>
<dbReference type="Proteomes" id="UP000053902">
    <property type="component" value="Unassembled WGS sequence"/>
</dbReference>
<feature type="region of interest" description="Disordered" evidence="7">
    <location>
        <begin position="33"/>
        <end position="93"/>
    </location>
</feature>
<dbReference type="InterPro" id="IPR006143">
    <property type="entry name" value="RND_pump_MFP"/>
</dbReference>
<dbReference type="Pfam" id="PF25975">
    <property type="entry name" value="CzcB_C"/>
    <property type="match status" value="1"/>
</dbReference>
<feature type="domain" description="CzcB-like barrel-sandwich hybrid" evidence="10">
    <location>
        <begin position="135"/>
        <end position="278"/>
    </location>
</feature>
<reference evidence="12 13" key="1">
    <citation type="submission" date="2014-07" db="EMBL/GenBank/DDBJ databases">
        <authorList>
            <person name="Urmite Genomes Urmite Genomes"/>
        </authorList>
    </citation>
    <scope>NUCLEOTIDE SEQUENCE [LARGE SCALE GENOMIC DNA]</scope>
    <source>
        <strain evidence="12 13">20_BN</strain>
    </source>
</reference>
<evidence type="ECO:0000313" key="12">
    <source>
        <dbReference type="EMBL" id="CDZ94954.1"/>
    </source>
</evidence>
<dbReference type="AlphaFoldDB" id="A0A078LUW1"/>
<dbReference type="InterPro" id="IPR058792">
    <property type="entry name" value="Beta-barrel_RND_2"/>
</dbReference>
<dbReference type="Gene3D" id="2.40.420.20">
    <property type="match status" value="1"/>
</dbReference>
<dbReference type="Gene3D" id="2.40.30.170">
    <property type="match status" value="1"/>
</dbReference>
<dbReference type="FunFam" id="2.40.420.20:FF:000006">
    <property type="entry name" value="RND family efflux transporter MFP subunit"/>
    <property type="match status" value="1"/>
</dbReference>
<comment type="similarity">
    <text evidence="1">Belongs to the membrane fusion protein (MFP) (TC 8.A.1) family.</text>
</comment>
<dbReference type="GO" id="GO:0022857">
    <property type="term" value="F:transmembrane transporter activity"/>
    <property type="evidence" value="ECO:0007669"/>
    <property type="project" value="InterPro"/>
</dbReference>
<evidence type="ECO:0000259" key="8">
    <source>
        <dbReference type="Pfam" id="PF25893"/>
    </source>
</evidence>
<dbReference type="InterPro" id="IPR058647">
    <property type="entry name" value="BSH_CzcB-like"/>
</dbReference>
<dbReference type="HOGENOM" id="CLU_018816_13_0_6"/>
<evidence type="ECO:0000259" key="10">
    <source>
        <dbReference type="Pfam" id="PF25973"/>
    </source>
</evidence>
<dbReference type="InterPro" id="IPR058649">
    <property type="entry name" value="CzcB_C"/>
</dbReference>
<evidence type="ECO:0000256" key="4">
    <source>
        <dbReference type="ARBA" id="ARBA00043263"/>
    </source>
</evidence>
<accession>A0A078LUW1</accession>
<dbReference type="GO" id="GO:0016020">
    <property type="term" value="C:membrane"/>
    <property type="evidence" value="ECO:0007669"/>
    <property type="project" value="InterPro"/>
</dbReference>
<dbReference type="eggNOG" id="COG0845">
    <property type="taxonomic scope" value="Bacteria"/>
</dbReference>
<dbReference type="Gene3D" id="1.10.287.470">
    <property type="entry name" value="Helix hairpin bin"/>
    <property type="match status" value="1"/>
</dbReference>
<sequence>MKKQTGIALAIALVLLTGVGVRQGFVLDAQASNNKAEHAEDGHAHEDGENGHEKSDDAHGDEDGHDAESDGHGHGDEGNHGGEKDEHGEEAHAEGEIELSEAQIRAAGIQLSKAGPAEIGSSVSLPGELRFDEDRTAHVVPRVAGVVEEVSVNLGDQVKKGQLLAVIASQQLSEQRSELAAAEQRLRLARILFERERTLWQERISAEQDYLQAQQSLREAEIALRNAQEKTQALGGGSGTGVGNRYELRAPFDAVVVEKHIVLGERVDETTSVFTLTDLSRVWATFSVPARELMRVTVGREVEVVAGELGVRTMGKVAHVGSLLGEQTRAATARVTLANPDGAWRPGLFVTVRVSADGRSAPITVPVEAVQTVENAPTVFIRTPHGFQAQPVSLGERDENRVEIRDGLQAGQEIATAGSFILKSELGKGSAEHVH</sequence>
<keyword evidence="2" id="KW-0813">Transport</keyword>
<organism evidence="12 13">
    <name type="scientific">Pseudomonas saudiphocaensis</name>
    <dbReference type="NCBI Taxonomy" id="1499686"/>
    <lineage>
        <taxon>Bacteria</taxon>
        <taxon>Pseudomonadati</taxon>
        <taxon>Pseudomonadota</taxon>
        <taxon>Gammaproteobacteria</taxon>
        <taxon>Pseudomonadales</taxon>
        <taxon>Pseudomonadaceae</taxon>
        <taxon>Pseudomonas</taxon>
    </lineage>
</organism>
<name>A0A078LUW1_9PSED</name>
<dbReference type="GO" id="GO:0060003">
    <property type="term" value="P:copper ion export"/>
    <property type="evidence" value="ECO:0007669"/>
    <property type="project" value="TreeGrafter"/>
</dbReference>